<dbReference type="OrthoDB" id="7543959at2759"/>
<dbReference type="InterPro" id="IPR052709">
    <property type="entry name" value="Transposase-MT_Hybrid"/>
</dbReference>
<protein>
    <submittedName>
        <fullName evidence="2">Putative mariner transposase</fullName>
    </submittedName>
</protein>
<accession>A0A5J4VTD0</accession>
<feature type="domain" description="Tc1-like transposase DDE" evidence="1">
    <location>
        <begin position="221"/>
        <end position="312"/>
    </location>
</feature>
<dbReference type="InterPro" id="IPR036397">
    <property type="entry name" value="RNaseH_sf"/>
</dbReference>
<dbReference type="Pfam" id="PF13358">
    <property type="entry name" value="DDE_3"/>
    <property type="match status" value="1"/>
</dbReference>
<dbReference type="AlphaFoldDB" id="A0A5J4VTD0"/>
<organism evidence="2 3">
    <name type="scientific">Streblomastix strix</name>
    <dbReference type="NCBI Taxonomy" id="222440"/>
    <lineage>
        <taxon>Eukaryota</taxon>
        <taxon>Metamonada</taxon>
        <taxon>Preaxostyla</taxon>
        <taxon>Oxymonadida</taxon>
        <taxon>Streblomastigidae</taxon>
        <taxon>Streblomastix</taxon>
    </lineage>
</organism>
<dbReference type="GO" id="GO:0003676">
    <property type="term" value="F:nucleic acid binding"/>
    <property type="evidence" value="ECO:0007669"/>
    <property type="project" value="InterPro"/>
</dbReference>
<evidence type="ECO:0000313" key="3">
    <source>
        <dbReference type="Proteomes" id="UP000324800"/>
    </source>
</evidence>
<dbReference type="Gene3D" id="3.30.420.10">
    <property type="entry name" value="Ribonuclease H-like superfamily/Ribonuclease H"/>
    <property type="match status" value="1"/>
</dbReference>
<dbReference type="Proteomes" id="UP000324800">
    <property type="component" value="Unassembled WGS sequence"/>
</dbReference>
<dbReference type="EMBL" id="SNRW01005091">
    <property type="protein sequence ID" value="KAA6385817.1"/>
    <property type="molecule type" value="Genomic_DNA"/>
</dbReference>
<evidence type="ECO:0000259" key="1">
    <source>
        <dbReference type="Pfam" id="PF13358"/>
    </source>
</evidence>
<dbReference type="PANTHER" id="PTHR46060:SF1">
    <property type="entry name" value="MARINER MOS1 TRANSPOSASE-LIKE PROTEIN"/>
    <property type="match status" value="1"/>
</dbReference>
<dbReference type="InterPro" id="IPR038717">
    <property type="entry name" value="Tc1-like_DDE_dom"/>
</dbReference>
<name>A0A5J4VTD0_9EUKA</name>
<comment type="caution">
    <text evidence="2">The sequence shown here is derived from an EMBL/GenBank/DDBJ whole genome shotgun (WGS) entry which is preliminary data.</text>
</comment>
<dbReference type="PANTHER" id="PTHR46060">
    <property type="entry name" value="MARINER MOS1 TRANSPOSASE-LIKE PROTEIN"/>
    <property type="match status" value="1"/>
</dbReference>
<gene>
    <name evidence="2" type="ORF">EZS28_018656</name>
</gene>
<sequence length="350" mass="40939">MPRIYVSLGKLDFIRFRAVALDHFIRGENHVETYVDMISIYGSLCPELDTIRRWRKAYEDEQDLVRYVIPSGRLRIHGLGNELTKLISLDRNISLRRLADTLGHDKQIIKRIIREETDFKRVHLRWVPRKLTTLQRIARVEGARSMLPIIQLARTQRFRFLLTGDESYIFYVNDFDSTWIRDGEKVPQRARRIITDPKILLTVFWTGEMILFKHWTFSGKTMTSTRFTDEVLKPMVKIAKIQITKEKGKLLLHMDNATSHTAKYTKNYIAKSSLTQIRHPAYSPDLAPSDYYLFGVLKKNLKGNHAKSPEQLQQLVENALNSLRPSDLKRALDGWEQRLKTVIRSRGAYI</sequence>
<evidence type="ECO:0000313" key="2">
    <source>
        <dbReference type="EMBL" id="KAA6385817.1"/>
    </source>
</evidence>
<reference evidence="2 3" key="1">
    <citation type="submission" date="2019-03" db="EMBL/GenBank/DDBJ databases">
        <title>Single cell metagenomics reveals metabolic interactions within the superorganism composed of flagellate Streblomastix strix and complex community of Bacteroidetes bacteria on its surface.</title>
        <authorList>
            <person name="Treitli S.C."/>
            <person name="Kolisko M."/>
            <person name="Husnik F."/>
            <person name="Keeling P."/>
            <person name="Hampl V."/>
        </authorList>
    </citation>
    <scope>NUCLEOTIDE SEQUENCE [LARGE SCALE GENOMIC DNA]</scope>
    <source>
        <strain evidence="2">ST1C</strain>
    </source>
</reference>
<proteinExistence type="predicted"/>